<accession>A0A6A4WWU4</accession>
<protein>
    <recommendedName>
        <fullName evidence="3">EGF-like domain-containing protein</fullName>
    </recommendedName>
</protein>
<dbReference type="Proteomes" id="UP000440578">
    <property type="component" value="Unassembled WGS sequence"/>
</dbReference>
<gene>
    <name evidence="1" type="ORF">FJT64_021671</name>
</gene>
<dbReference type="OrthoDB" id="498125at2759"/>
<organism evidence="1 2">
    <name type="scientific">Amphibalanus amphitrite</name>
    <name type="common">Striped barnacle</name>
    <name type="synonym">Balanus amphitrite</name>
    <dbReference type="NCBI Taxonomy" id="1232801"/>
    <lineage>
        <taxon>Eukaryota</taxon>
        <taxon>Metazoa</taxon>
        <taxon>Ecdysozoa</taxon>
        <taxon>Arthropoda</taxon>
        <taxon>Crustacea</taxon>
        <taxon>Multicrustacea</taxon>
        <taxon>Cirripedia</taxon>
        <taxon>Thoracica</taxon>
        <taxon>Thoracicalcarea</taxon>
        <taxon>Balanomorpha</taxon>
        <taxon>Balanoidea</taxon>
        <taxon>Balanidae</taxon>
        <taxon>Amphibalaninae</taxon>
        <taxon>Amphibalanus</taxon>
    </lineage>
</organism>
<sequence length="224" mass="24399">MLTLINIDRDKISVRGKKCGTTDLRCSQICSGTGNAATCSCLPGWRLEDDKQKCTVATTALCYEVRSDFFVQHPAEASRNQSELSCQEFCSKRKAHYSALGRMGCRCLEFFEVVGSLGALTYQPAMCDGTHPIAWSVKYLADPAVAEHFNSPDRRLPADLYSITHDLDSLRGDSTMGRRREMMQHGLSHHHGHTGAGGRTAGRPPVAALLAATLGTLALTAVRL</sequence>
<proteinExistence type="predicted"/>
<evidence type="ECO:0000313" key="1">
    <source>
        <dbReference type="EMBL" id="KAF0306898.1"/>
    </source>
</evidence>
<evidence type="ECO:0000313" key="2">
    <source>
        <dbReference type="Proteomes" id="UP000440578"/>
    </source>
</evidence>
<name>A0A6A4WWU4_AMPAM</name>
<comment type="caution">
    <text evidence="1">The sequence shown here is derived from an EMBL/GenBank/DDBJ whole genome shotgun (WGS) entry which is preliminary data.</text>
</comment>
<keyword evidence="2" id="KW-1185">Reference proteome</keyword>
<dbReference type="AlphaFoldDB" id="A0A6A4WWU4"/>
<reference evidence="1 2" key="1">
    <citation type="submission" date="2019-07" db="EMBL/GenBank/DDBJ databases">
        <title>Draft genome assembly of a fouling barnacle, Amphibalanus amphitrite (Darwin, 1854): The first reference genome for Thecostraca.</title>
        <authorList>
            <person name="Kim W."/>
        </authorList>
    </citation>
    <scope>NUCLEOTIDE SEQUENCE [LARGE SCALE GENOMIC DNA]</scope>
    <source>
        <strain evidence="1">SNU_AA5</strain>
        <tissue evidence="1">Soma without cirri and trophi</tissue>
    </source>
</reference>
<dbReference type="EMBL" id="VIIS01000623">
    <property type="protein sequence ID" value="KAF0306898.1"/>
    <property type="molecule type" value="Genomic_DNA"/>
</dbReference>
<dbReference type="SUPFAM" id="SSF57196">
    <property type="entry name" value="EGF/Laminin"/>
    <property type="match status" value="1"/>
</dbReference>
<evidence type="ECO:0008006" key="3">
    <source>
        <dbReference type="Google" id="ProtNLM"/>
    </source>
</evidence>
<dbReference type="Gene3D" id="2.10.25.10">
    <property type="entry name" value="Laminin"/>
    <property type="match status" value="1"/>
</dbReference>